<dbReference type="PANTHER" id="PTHR10166:SF37">
    <property type="entry name" value="STOLID, ISOFORM H"/>
    <property type="match status" value="1"/>
</dbReference>
<dbReference type="SUPFAM" id="SSF53300">
    <property type="entry name" value="vWA-like"/>
    <property type="match status" value="1"/>
</dbReference>
<keyword evidence="1" id="KW-0732">Signal</keyword>
<dbReference type="Gene3D" id="3.40.50.410">
    <property type="entry name" value="von Willebrand factor, type A domain"/>
    <property type="match status" value="1"/>
</dbReference>
<dbReference type="InterPro" id="IPR036465">
    <property type="entry name" value="vWFA_dom_sf"/>
</dbReference>
<dbReference type="AlphaFoldDB" id="A0A316DJH2"/>
<protein>
    <submittedName>
        <fullName evidence="3">Ca-activated chloride channel family protein</fullName>
    </submittedName>
</protein>
<reference evidence="3 4" key="1">
    <citation type="submission" date="2018-05" db="EMBL/GenBank/DDBJ databases">
        <title>Genomic Encyclopedia of Archaeal and Bacterial Type Strains, Phase II (KMG-II): from individual species to whole genera.</title>
        <authorList>
            <person name="Goeker M."/>
        </authorList>
    </citation>
    <scope>NUCLEOTIDE SEQUENCE [LARGE SCALE GENOMIC DNA]</scope>
    <source>
        <strain evidence="3 4">DSM 22637</strain>
    </source>
</reference>
<feature type="domain" description="VWFA" evidence="2">
    <location>
        <begin position="27"/>
        <end position="206"/>
    </location>
</feature>
<dbReference type="Pfam" id="PF13519">
    <property type="entry name" value="VWA_2"/>
    <property type="match status" value="1"/>
</dbReference>
<dbReference type="EMBL" id="QGGP01000007">
    <property type="protein sequence ID" value="PWK17776.1"/>
    <property type="molecule type" value="Genomic_DNA"/>
</dbReference>
<evidence type="ECO:0000256" key="1">
    <source>
        <dbReference type="SAM" id="SignalP"/>
    </source>
</evidence>
<feature type="signal peptide" evidence="1">
    <location>
        <begin position="1"/>
        <end position="19"/>
    </location>
</feature>
<dbReference type="InterPro" id="IPR002035">
    <property type="entry name" value="VWF_A"/>
</dbReference>
<dbReference type="PROSITE" id="PS50234">
    <property type="entry name" value="VWFA"/>
    <property type="match status" value="1"/>
</dbReference>
<dbReference type="SMART" id="SM00327">
    <property type="entry name" value="VWA"/>
    <property type="match status" value="1"/>
</dbReference>
<evidence type="ECO:0000313" key="4">
    <source>
        <dbReference type="Proteomes" id="UP000245430"/>
    </source>
</evidence>
<gene>
    <name evidence="3" type="ORF">LX78_02567</name>
</gene>
<feature type="chain" id="PRO_5016299398" evidence="1">
    <location>
        <begin position="20"/>
        <end position="467"/>
    </location>
</feature>
<dbReference type="InterPro" id="IPR051173">
    <property type="entry name" value="Ca_channel_alpha-2/delta"/>
</dbReference>
<evidence type="ECO:0000259" key="2">
    <source>
        <dbReference type="PROSITE" id="PS50234"/>
    </source>
</evidence>
<proteinExistence type="predicted"/>
<dbReference type="RefSeq" id="WP_109683062.1">
    <property type="nucleotide sequence ID" value="NZ_QGGP01000007.1"/>
</dbReference>
<dbReference type="OrthoDB" id="5348860at2"/>
<keyword evidence="4" id="KW-1185">Reference proteome</keyword>
<comment type="caution">
    <text evidence="3">The sequence shown here is derived from an EMBL/GenBank/DDBJ whole genome shotgun (WGS) entry which is preliminary data.</text>
</comment>
<name>A0A316DJH2_9FLAO</name>
<organism evidence="3 4">
    <name type="scientific">Xanthomarina spongicola</name>
    <dbReference type="NCBI Taxonomy" id="570520"/>
    <lineage>
        <taxon>Bacteria</taxon>
        <taxon>Pseudomonadati</taxon>
        <taxon>Bacteroidota</taxon>
        <taxon>Flavobacteriia</taxon>
        <taxon>Flavobacteriales</taxon>
        <taxon>Flavobacteriaceae</taxon>
        <taxon>Xanthomarina</taxon>
    </lineage>
</organism>
<sequence length="467" mass="50663">MKFLAFILCVFCFITKPFAQEKKAPSPILFIYDASGSMWGKLDAQNKKEIAANVLTTTVNNLPKNQQIGLMAYGHRTKGDCDDIEYLVDLSNSSKEKITDAVNSINSLGKTPLARSATLAINSLRDSKTKATIILITDGIESCDGNICDVITNAKAEGIDFKLHIVGFGLKEGETEQLKCAAEAGNGHYYDAADASSLGEGLTEATSETVDKSDGNFSIFAVKNGQPVDAWVKVVKAGTKDLVDGVRTYRDTGWVYLPPGKYDMIIKPLENSKIKGTTISIESIQDKIGHQTVSFDGGKINLITLNNNEGWDCTSKVTTQDGEVVGGSRTYNRPQIIELNPGVYDIEIKALIIKGLENTFIIEDVSVEANKTTDATHNFKSGIAMIGVKSGEVLVDAVVSINSKETGEYVAGSRTYTSDSSNPREFILNPGIYEVKVSAAKKEYAGKKEIFTIEVKQGETVTKILNF</sequence>
<dbReference type="Proteomes" id="UP000245430">
    <property type="component" value="Unassembled WGS sequence"/>
</dbReference>
<dbReference type="PANTHER" id="PTHR10166">
    <property type="entry name" value="VOLTAGE-DEPENDENT CALCIUM CHANNEL SUBUNIT ALPHA-2/DELTA-RELATED"/>
    <property type="match status" value="1"/>
</dbReference>
<evidence type="ECO:0000313" key="3">
    <source>
        <dbReference type="EMBL" id="PWK17776.1"/>
    </source>
</evidence>
<accession>A0A316DJH2</accession>